<dbReference type="EMBL" id="FMWG01000018">
    <property type="protein sequence ID" value="SCZ73679.1"/>
    <property type="molecule type" value="Genomic_DNA"/>
</dbReference>
<proteinExistence type="predicted"/>
<accession>A0A1G5RKA8</accession>
<protein>
    <submittedName>
        <fullName evidence="1">Uncharacterized protein</fullName>
    </submittedName>
</protein>
<organism evidence="1 2">
    <name type="scientific">Epibacterium ulvae</name>
    <dbReference type="NCBI Taxonomy" id="1156985"/>
    <lineage>
        <taxon>Bacteria</taxon>
        <taxon>Pseudomonadati</taxon>
        <taxon>Pseudomonadota</taxon>
        <taxon>Alphaproteobacteria</taxon>
        <taxon>Rhodobacterales</taxon>
        <taxon>Roseobacteraceae</taxon>
        <taxon>Epibacterium</taxon>
    </lineage>
</organism>
<reference evidence="1 2" key="1">
    <citation type="submission" date="2016-10" db="EMBL/GenBank/DDBJ databases">
        <authorList>
            <person name="de Groot N.N."/>
        </authorList>
    </citation>
    <scope>NUCLEOTIDE SEQUENCE [LARGE SCALE GENOMIC DNA]</scope>
    <source>
        <strain evidence="1 2">U95</strain>
    </source>
</reference>
<name>A0A1G5RKA8_9RHOB</name>
<dbReference type="AlphaFoldDB" id="A0A1G5RKA8"/>
<sequence>MFGYILWSDPAMTQAIIWSEDQGDLVFFQGIMGEVSRLRKGDCVTFSLEMRDGRRYANDLLKTEQTLEVELADNLQRCAQAACQENAAPDAYRDAANVLTFPTVPQCAEPFGRCCRNQRCCSC</sequence>
<evidence type="ECO:0000313" key="1">
    <source>
        <dbReference type="EMBL" id="SCZ73679.1"/>
    </source>
</evidence>
<keyword evidence="2" id="KW-1185">Reference proteome</keyword>
<gene>
    <name evidence="1" type="ORF">SAMN04488118_11813</name>
</gene>
<dbReference type="Proteomes" id="UP000198767">
    <property type="component" value="Unassembled WGS sequence"/>
</dbReference>
<evidence type="ECO:0000313" key="2">
    <source>
        <dbReference type="Proteomes" id="UP000198767"/>
    </source>
</evidence>